<dbReference type="Gene3D" id="3.90.226.10">
    <property type="entry name" value="2-enoyl-CoA Hydratase, Chain A, domain 1"/>
    <property type="match status" value="1"/>
</dbReference>
<name>A0A7Y7IDE5_9MICC</name>
<dbReference type="SUPFAM" id="SSF52096">
    <property type="entry name" value="ClpP/crotonase"/>
    <property type="match status" value="1"/>
</dbReference>
<dbReference type="EMBL" id="JAAMFM010000001">
    <property type="protein sequence ID" value="NVM93454.1"/>
    <property type="molecule type" value="Genomic_DNA"/>
</dbReference>
<dbReference type="PANTHER" id="PTHR11941:SF54">
    <property type="entry name" value="ENOYL-COA HYDRATASE, MITOCHONDRIAL"/>
    <property type="match status" value="1"/>
</dbReference>
<protein>
    <submittedName>
        <fullName evidence="1">Enoyl-CoA hydratase/isomerase family protein</fullName>
    </submittedName>
</protein>
<organism evidence="1 2">
    <name type="scientific">Arthrobacter wenxiniae</name>
    <dbReference type="NCBI Taxonomy" id="2713570"/>
    <lineage>
        <taxon>Bacteria</taxon>
        <taxon>Bacillati</taxon>
        <taxon>Actinomycetota</taxon>
        <taxon>Actinomycetes</taxon>
        <taxon>Micrococcales</taxon>
        <taxon>Micrococcaceae</taxon>
        <taxon>Arthrobacter</taxon>
    </lineage>
</organism>
<proteinExistence type="predicted"/>
<keyword evidence="1" id="KW-0413">Isomerase</keyword>
<evidence type="ECO:0000313" key="1">
    <source>
        <dbReference type="EMBL" id="NVM93454.1"/>
    </source>
</evidence>
<gene>
    <name evidence="1" type="ORF">G6034_00765</name>
</gene>
<dbReference type="Pfam" id="PF00378">
    <property type="entry name" value="ECH_1"/>
    <property type="match status" value="1"/>
</dbReference>
<dbReference type="AlphaFoldDB" id="A0A7Y7IDE5"/>
<dbReference type="GO" id="GO:0006635">
    <property type="term" value="P:fatty acid beta-oxidation"/>
    <property type="evidence" value="ECO:0007669"/>
    <property type="project" value="TreeGrafter"/>
</dbReference>
<dbReference type="CDD" id="cd06558">
    <property type="entry name" value="crotonase-like"/>
    <property type="match status" value="1"/>
</dbReference>
<keyword evidence="2" id="KW-1185">Reference proteome</keyword>
<dbReference type="Proteomes" id="UP000543556">
    <property type="component" value="Unassembled WGS sequence"/>
</dbReference>
<comment type="caution">
    <text evidence="1">The sequence shown here is derived from an EMBL/GenBank/DDBJ whole genome shotgun (WGS) entry which is preliminary data.</text>
</comment>
<dbReference type="PANTHER" id="PTHR11941">
    <property type="entry name" value="ENOYL-COA HYDRATASE-RELATED"/>
    <property type="match status" value="1"/>
</dbReference>
<dbReference type="GO" id="GO:0016853">
    <property type="term" value="F:isomerase activity"/>
    <property type="evidence" value="ECO:0007669"/>
    <property type="project" value="UniProtKB-KW"/>
</dbReference>
<sequence>MGDSLAHDAGPRLDPGAFATLVVTEAEDRVAVQLNRPAVRNAIDVQMVEELHAVCTHLEQTPKVLILSGIAGDEGAGTKGIFASGADIAQLRERRRGDALAGINSGLFDRIARLPMPVIAALDGYALGGGAELAYAADFRIGTRALRMGQPETSLGIMAAAGATWRLKELVGEPVAKQMLLAGRILTGEGCLAVGLITELVESAELMAAAHGLAERIGLQDPLAVQATKRVFHAPREAHPEVDNREQAELFESPAKFERMQAFLDRRKK</sequence>
<accession>A0A7Y7IDE5</accession>
<reference evidence="1 2" key="1">
    <citation type="submission" date="2020-02" db="EMBL/GenBank/DDBJ databases">
        <title>Genome sequence of strain AETb3-4.</title>
        <authorList>
            <person name="Gao J."/>
            <person name="Zhang X."/>
        </authorList>
    </citation>
    <scope>NUCLEOTIDE SEQUENCE [LARGE SCALE GENOMIC DNA]</scope>
    <source>
        <strain evidence="1 2">AETb3-4</strain>
    </source>
</reference>
<dbReference type="InterPro" id="IPR029045">
    <property type="entry name" value="ClpP/crotonase-like_dom_sf"/>
</dbReference>
<evidence type="ECO:0000313" key="2">
    <source>
        <dbReference type="Proteomes" id="UP000543556"/>
    </source>
</evidence>
<dbReference type="InterPro" id="IPR001753">
    <property type="entry name" value="Enoyl-CoA_hydra/iso"/>
</dbReference>
<dbReference type="RefSeq" id="WP_176633373.1">
    <property type="nucleotide sequence ID" value="NZ_JAAMFM010000001.1"/>
</dbReference>